<dbReference type="EMBL" id="BOOP01000022">
    <property type="protein sequence ID" value="GII39847.1"/>
    <property type="molecule type" value="Genomic_DNA"/>
</dbReference>
<evidence type="ECO:0000313" key="2">
    <source>
        <dbReference type="EMBL" id="GII39847.1"/>
    </source>
</evidence>
<dbReference type="Proteomes" id="UP000622547">
    <property type="component" value="Unassembled WGS sequence"/>
</dbReference>
<evidence type="ECO:0000256" key="1">
    <source>
        <dbReference type="SAM" id="SignalP"/>
    </source>
</evidence>
<dbReference type="Gene3D" id="2.130.10.10">
    <property type="entry name" value="YVTN repeat-like/Quinoprotein amine dehydrogenase"/>
    <property type="match status" value="1"/>
</dbReference>
<reference evidence="2 3" key="1">
    <citation type="submission" date="2021-01" db="EMBL/GenBank/DDBJ databases">
        <title>Whole genome shotgun sequence of Planotetraspora phitsanulokensis NBRC 104273.</title>
        <authorList>
            <person name="Komaki H."/>
            <person name="Tamura T."/>
        </authorList>
    </citation>
    <scope>NUCLEOTIDE SEQUENCE [LARGE SCALE GENOMIC DNA]</scope>
    <source>
        <strain evidence="2 3">NBRC 104273</strain>
    </source>
</reference>
<evidence type="ECO:0000313" key="3">
    <source>
        <dbReference type="Proteomes" id="UP000622547"/>
    </source>
</evidence>
<organism evidence="2 3">
    <name type="scientific">Planotetraspora phitsanulokensis</name>
    <dbReference type="NCBI Taxonomy" id="575192"/>
    <lineage>
        <taxon>Bacteria</taxon>
        <taxon>Bacillati</taxon>
        <taxon>Actinomycetota</taxon>
        <taxon>Actinomycetes</taxon>
        <taxon>Streptosporangiales</taxon>
        <taxon>Streptosporangiaceae</taxon>
        <taxon>Planotetraspora</taxon>
    </lineage>
</organism>
<dbReference type="AlphaFoldDB" id="A0A8J3XFM0"/>
<comment type="caution">
    <text evidence="2">The sequence shown here is derived from an EMBL/GenBank/DDBJ whole genome shotgun (WGS) entry which is preliminary data.</text>
</comment>
<gene>
    <name evidence="2" type="ORF">Pph01_48500</name>
</gene>
<dbReference type="InterPro" id="IPR015943">
    <property type="entry name" value="WD40/YVTN_repeat-like_dom_sf"/>
</dbReference>
<sequence>MHTRSIPTATVLAVLLGSTVLSVAGAGSASASSLVASPGGIVADGALKRVFVGDRSGGKVLAADYSGALVDTVSGVSGVSGLALSDDGATLYAAAEGSHEIVALDAATLNVKRRYAVATNRGPRYVAVAGGKVWFTYGDQWDGNLGAVDPASGTDPVTLSQFQGVWGPALLDTDPSAPGLLAIGETGLTTDSMAVVDVSGATPQLVAWHQGDYTLNDGISDIDLVPGVSQVLVNGTQRNAFAAGKFTAAGSYPSGQRADIAANGLVAQIRGGEVAVYRPNAPQPVRTYTLATSALTWAPDSSRLFALVGTSGGYSLQALTQPTTNVPILTVNAPAKASRAKSLTVTGKLSSTVPLPNGVPLQVTRTDLESPNGKALPSVTVRAGGVYSFTDIPLAGGKVKYTVRYAGDATHSAISASDTVDVSRDATSLTVNRNGGVYAYGSKVKFTAHLGKTYKNRTLSLYADTAGDNKAKYLVKTGRVDSKGNLSVTLTLARDTVVSASYSGDSRTASKAAKSSVGTKVKVSLSLSRYYSKATVRGQVRYYFRKKTNPLFTTTMTAYPGRSQRLQLQVYYKGAWRSSGSQYFTLSSKGKSVVQLTGTHQVGYLMRIRSGYINASSGDTVNATTYSSWKYFTFTK</sequence>
<accession>A0A8J3XFM0</accession>
<keyword evidence="1" id="KW-0732">Signal</keyword>
<feature type="chain" id="PRO_5035292932" description="Ig-like domain repeat protein" evidence="1">
    <location>
        <begin position="32"/>
        <end position="636"/>
    </location>
</feature>
<evidence type="ECO:0008006" key="4">
    <source>
        <dbReference type="Google" id="ProtNLM"/>
    </source>
</evidence>
<name>A0A8J3XFM0_9ACTN</name>
<proteinExistence type="predicted"/>
<dbReference type="RefSeq" id="WP_204075419.1">
    <property type="nucleotide sequence ID" value="NZ_BAABHI010000019.1"/>
</dbReference>
<keyword evidence="3" id="KW-1185">Reference proteome</keyword>
<dbReference type="SUPFAM" id="SSF63829">
    <property type="entry name" value="Calcium-dependent phosphotriesterase"/>
    <property type="match status" value="1"/>
</dbReference>
<protein>
    <recommendedName>
        <fullName evidence="4">Ig-like domain repeat protein</fullName>
    </recommendedName>
</protein>
<feature type="signal peptide" evidence="1">
    <location>
        <begin position="1"/>
        <end position="31"/>
    </location>
</feature>